<dbReference type="AlphaFoldDB" id="A0AAU9F168"/>
<dbReference type="InterPro" id="IPR032836">
    <property type="entry name" value="DsrE2-like"/>
</dbReference>
<protein>
    <submittedName>
        <fullName evidence="1">NADH dehydrogenase</fullName>
    </submittedName>
</protein>
<evidence type="ECO:0000313" key="1">
    <source>
        <dbReference type="EMBL" id="BEQ16851.1"/>
    </source>
</evidence>
<reference evidence="2" key="1">
    <citation type="journal article" date="2023" name="Arch. Microbiol.">
        <title>Desulfoferula mesophilus gen. nov. sp. nov., a mesophilic sulfate-reducing bacterium isolated from a brackish lake sediment.</title>
        <authorList>
            <person name="Watanabe T."/>
            <person name="Yabe T."/>
            <person name="Tsuji J.M."/>
            <person name="Fukui M."/>
        </authorList>
    </citation>
    <scope>NUCLEOTIDE SEQUENCE [LARGE SCALE GENOMIC DNA]</scope>
    <source>
        <strain evidence="2">12FAK</strain>
    </source>
</reference>
<evidence type="ECO:0000313" key="2">
    <source>
        <dbReference type="Proteomes" id="UP001366166"/>
    </source>
</evidence>
<keyword evidence="2" id="KW-1185">Reference proteome</keyword>
<dbReference type="InterPro" id="IPR027396">
    <property type="entry name" value="DsrEFH-like"/>
</dbReference>
<dbReference type="SUPFAM" id="SSF75169">
    <property type="entry name" value="DsrEFH-like"/>
    <property type="match status" value="1"/>
</dbReference>
<dbReference type="EMBL" id="AP028679">
    <property type="protein sequence ID" value="BEQ16851.1"/>
    <property type="molecule type" value="Genomic_DNA"/>
</dbReference>
<accession>A0AAU9F168</accession>
<proteinExistence type="predicted"/>
<dbReference type="Gene3D" id="3.40.1260.10">
    <property type="entry name" value="DsrEFH-like"/>
    <property type="match status" value="1"/>
</dbReference>
<sequence>MDTEIQSYIDEAVKKAVDEQFTTALKKNSKAAIIASKGTLDMAYPPLILASTCAALDIECQVFFTFYGLDILRKGKNAHLGVPPVGNPAMPVPVPNIIGMLPGMTAMATKMMNGWMGKVGVPTIPELLDTCVESDVKIIACQMTMDVMGIKREELIDDIELGGAATFLNYATGCNITLLV</sequence>
<dbReference type="KEGG" id="dmp:FAK_39170"/>
<gene>
    <name evidence="1" type="ORF">FAK_39170</name>
</gene>
<dbReference type="PANTHER" id="PTHR34655">
    <property type="entry name" value="CONSERVED WITHIN P. AEROPHILUM"/>
    <property type="match status" value="1"/>
</dbReference>
<dbReference type="Proteomes" id="UP001366166">
    <property type="component" value="Chromosome"/>
</dbReference>
<dbReference type="Pfam" id="PF13686">
    <property type="entry name" value="DrsE_2"/>
    <property type="match status" value="1"/>
</dbReference>
<dbReference type="PANTHER" id="PTHR34655:SF2">
    <property type="entry name" value="PEROXIREDOXIN FAMILY PROTEIN"/>
    <property type="match status" value="1"/>
</dbReference>
<name>A0AAU9F168_9BACT</name>
<organism evidence="1 2">
    <name type="scientific">Desulfoferula mesophila</name>
    <dbReference type="NCBI Taxonomy" id="3058419"/>
    <lineage>
        <taxon>Bacteria</taxon>
        <taxon>Pseudomonadati</taxon>
        <taxon>Thermodesulfobacteriota</taxon>
        <taxon>Desulfarculia</taxon>
        <taxon>Desulfarculales</taxon>
        <taxon>Desulfarculaceae</taxon>
        <taxon>Desulfoferula</taxon>
    </lineage>
</organism>